<gene>
    <name evidence="1" type="ORF">QE152_g29322</name>
</gene>
<sequence length="161" mass="18321">MYADDTSIIIADTDSNLQATASHTLEQLHEWFTSNGLLLIARKTNFLIFHPKQKIIEPQYDSSINNTDLQHPASVKFLGLDIDENLSWAEAFTNIVSKLNRSCYLFRSLGDLLDFDTLNIVYFSEIESRLRYEILLWGISGSAGKALVAQKRIIRTMAKVH</sequence>
<dbReference type="Proteomes" id="UP001458880">
    <property type="component" value="Unassembled WGS sequence"/>
</dbReference>
<reference evidence="1 2" key="1">
    <citation type="journal article" date="2024" name="BMC Genomics">
        <title>De novo assembly and annotation of Popillia japonica's genome with initial clues to its potential as an invasive pest.</title>
        <authorList>
            <person name="Cucini C."/>
            <person name="Boschi S."/>
            <person name="Funari R."/>
            <person name="Cardaioli E."/>
            <person name="Iannotti N."/>
            <person name="Marturano G."/>
            <person name="Paoli F."/>
            <person name="Bruttini M."/>
            <person name="Carapelli A."/>
            <person name="Frati F."/>
            <person name="Nardi F."/>
        </authorList>
    </citation>
    <scope>NUCLEOTIDE SEQUENCE [LARGE SCALE GENOMIC DNA]</scope>
    <source>
        <strain evidence="1">DMR45628</strain>
    </source>
</reference>
<evidence type="ECO:0000313" key="1">
    <source>
        <dbReference type="EMBL" id="KAK9703446.1"/>
    </source>
</evidence>
<comment type="caution">
    <text evidence="1">The sequence shown here is derived from an EMBL/GenBank/DDBJ whole genome shotgun (WGS) entry which is preliminary data.</text>
</comment>
<evidence type="ECO:0008006" key="3">
    <source>
        <dbReference type="Google" id="ProtNLM"/>
    </source>
</evidence>
<name>A0AAW1JHV4_POPJA</name>
<evidence type="ECO:0000313" key="2">
    <source>
        <dbReference type="Proteomes" id="UP001458880"/>
    </source>
</evidence>
<dbReference type="EMBL" id="JASPKY010000369">
    <property type="protein sequence ID" value="KAK9703446.1"/>
    <property type="molecule type" value="Genomic_DNA"/>
</dbReference>
<proteinExistence type="predicted"/>
<accession>A0AAW1JHV4</accession>
<dbReference type="AlphaFoldDB" id="A0AAW1JHV4"/>
<protein>
    <recommendedName>
        <fullName evidence="3">Reverse transcriptase domain-containing protein</fullName>
    </recommendedName>
</protein>
<keyword evidence="2" id="KW-1185">Reference proteome</keyword>
<organism evidence="1 2">
    <name type="scientific">Popillia japonica</name>
    <name type="common">Japanese beetle</name>
    <dbReference type="NCBI Taxonomy" id="7064"/>
    <lineage>
        <taxon>Eukaryota</taxon>
        <taxon>Metazoa</taxon>
        <taxon>Ecdysozoa</taxon>
        <taxon>Arthropoda</taxon>
        <taxon>Hexapoda</taxon>
        <taxon>Insecta</taxon>
        <taxon>Pterygota</taxon>
        <taxon>Neoptera</taxon>
        <taxon>Endopterygota</taxon>
        <taxon>Coleoptera</taxon>
        <taxon>Polyphaga</taxon>
        <taxon>Scarabaeiformia</taxon>
        <taxon>Scarabaeidae</taxon>
        <taxon>Rutelinae</taxon>
        <taxon>Popillia</taxon>
    </lineage>
</organism>